<evidence type="ECO:0000256" key="1">
    <source>
        <dbReference type="ARBA" id="ARBA00004651"/>
    </source>
</evidence>
<keyword evidence="4 10" id="KW-0812">Transmembrane</keyword>
<dbReference type="Gene3D" id="6.10.140.1330">
    <property type="match status" value="1"/>
</dbReference>
<name>A0A1C0ZY03_9BACL</name>
<comment type="subcellular location">
    <subcellularLocation>
        <location evidence="1 10">Cell membrane</location>
        <topology evidence="1 10">Multi-pass membrane protein</topology>
    </subcellularLocation>
</comment>
<dbReference type="GO" id="GO:0098719">
    <property type="term" value="P:sodium ion import across plasma membrane"/>
    <property type="evidence" value="ECO:0007669"/>
    <property type="project" value="TreeGrafter"/>
</dbReference>
<evidence type="ECO:0000256" key="3">
    <source>
        <dbReference type="ARBA" id="ARBA00022475"/>
    </source>
</evidence>
<evidence type="ECO:0000259" key="11">
    <source>
        <dbReference type="Pfam" id="PF00999"/>
    </source>
</evidence>
<evidence type="ECO:0000256" key="9">
    <source>
        <dbReference type="ARBA" id="ARBA00023201"/>
    </source>
</evidence>
<evidence type="ECO:0000313" key="12">
    <source>
        <dbReference type="EMBL" id="OCT12984.1"/>
    </source>
</evidence>
<dbReference type="GO" id="GO:0005886">
    <property type="term" value="C:plasma membrane"/>
    <property type="evidence" value="ECO:0007669"/>
    <property type="project" value="UniProtKB-SubCell"/>
</dbReference>
<dbReference type="NCBIfam" id="TIGR00831">
    <property type="entry name" value="a_cpa1"/>
    <property type="match status" value="1"/>
</dbReference>
<evidence type="ECO:0000256" key="7">
    <source>
        <dbReference type="ARBA" id="ARBA00023065"/>
    </source>
</evidence>
<evidence type="ECO:0000256" key="5">
    <source>
        <dbReference type="ARBA" id="ARBA00022989"/>
    </source>
</evidence>
<dbReference type="EMBL" id="LYPC01000026">
    <property type="protein sequence ID" value="OCT12984.1"/>
    <property type="molecule type" value="Genomic_DNA"/>
</dbReference>
<dbReference type="Proteomes" id="UP000093309">
    <property type="component" value="Unassembled WGS sequence"/>
</dbReference>
<evidence type="ECO:0000256" key="8">
    <source>
        <dbReference type="ARBA" id="ARBA00023136"/>
    </source>
</evidence>
<keyword evidence="6 10" id="KW-0915">Sodium</keyword>
<feature type="transmembrane region" description="Helical" evidence="10">
    <location>
        <begin position="229"/>
        <end position="255"/>
    </location>
</feature>
<feature type="transmembrane region" description="Helical" evidence="10">
    <location>
        <begin position="314"/>
        <end position="335"/>
    </location>
</feature>
<feature type="transmembrane region" description="Helical" evidence="10">
    <location>
        <begin position="157"/>
        <end position="177"/>
    </location>
</feature>
<dbReference type="InterPro" id="IPR018422">
    <property type="entry name" value="Cation/H_exchanger_CPA1"/>
</dbReference>
<comment type="function">
    <text evidence="10">Na(+)/H(+) antiporter that extrudes sodium in exchange for external protons.</text>
</comment>
<dbReference type="GO" id="GO:0015386">
    <property type="term" value="F:potassium:proton antiporter activity"/>
    <property type="evidence" value="ECO:0007669"/>
    <property type="project" value="TreeGrafter"/>
</dbReference>
<comment type="caution">
    <text evidence="10">Lacks conserved residue(s) required for the propagation of feature annotation.</text>
</comment>
<dbReference type="STRING" id="512399.A8709_21925"/>
<dbReference type="RefSeq" id="WP_065855044.1">
    <property type="nucleotide sequence ID" value="NZ_LYPC01000026.1"/>
</dbReference>
<keyword evidence="2 10" id="KW-0813">Transport</keyword>
<dbReference type="InterPro" id="IPR004705">
    <property type="entry name" value="Cation/H_exchanger_CPA1_bac"/>
</dbReference>
<comment type="similarity">
    <text evidence="10">Belongs to the monovalent cation:proton antiporter 1 (CPA1) transporter (TC 2.A.36) family.</text>
</comment>
<feature type="transmembrane region" description="Helical" evidence="10">
    <location>
        <begin position="184"/>
        <end position="209"/>
    </location>
</feature>
<evidence type="ECO:0000256" key="10">
    <source>
        <dbReference type="RuleBase" id="RU366002"/>
    </source>
</evidence>
<reference evidence="13" key="1">
    <citation type="submission" date="2016-05" db="EMBL/GenBank/DDBJ databases">
        <title>Paenibacillus oryzae. sp. nov., isolated from the rice root.</title>
        <authorList>
            <person name="Zhang J."/>
            <person name="Zhang X."/>
        </authorList>
    </citation>
    <scope>NUCLEOTIDE SEQUENCE [LARGE SCALE GENOMIC DNA]</scope>
    <source>
        <strain evidence="13">KCTC13222</strain>
    </source>
</reference>
<feature type="transmembrane region" description="Helical" evidence="10">
    <location>
        <begin position="275"/>
        <end position="294"/>
    </location>
</feature>
<dbReference type="OrthoDB" id="9809206at2"/>
<proteinExistence type="inferred from homology"/>
<dbReference type="GO" id="GO:0051453">
    <property type="term" value="P:regulation of intracellular pH"/>
    <property type="evidence" value="ECO:0007669"/>
    <property type="project" value="TreeGrafter"/>
</dbReference>
<feature type="transmembrane region" description="Helical" evidence="10">
    <location>
        <begin position="392"/>
        <end position="416"/>
    </location>
</feature>
<feature type="transmembrane region" description="Helical" evidence="10">
    <location>
        <begin position="356"/>
        <end position="380"/>
    </location>
</feature>
<comment type="caution">
    <text evidence="12">The sequence shown here is derived from an EMBL/GenBank/DDBJ whole genome shotgun (WGS) entry which is preliminary data.</text>
</comment>
<sequence>MELLLPLLIVAAVIVAATLFNKRYPQIPLPFYLIGLGALVSWLPFVPTDFEFEPEAFMVCLIAPILFGDGRVISRKELWKYRKPILSMAIWLVVFTVIGIGFFIHYLIPSMPLPVAFALAAVMSPTDAVAVKSMTRGRTFPKGLMPILEGESLLNDAAGLVSFKVALGVVMTGVFSVRSATWEFLLVAIGGCIVGLVLGAVLVNFRLFLRKKGLEEVHSLVTIQLMTPFVIYIVAEEIGVSGILAVVVAGIVHGLERDRLQQTTTKLHIISTNTWSILSYILNGLVFALLGLLLPEVITGLIHSGETSLVKALGLAVLIYAALAVARYLWVFIFHHDFMPESLPEKSYQTKAKRRAYALAASLCGVHGTITLATALSIPFELSVGVPFPLRNTILFISASVILISMLTATLAMPFLGKSETVAEPNQAAMSLKEASIHLANKTIQVLKSEKSAANIESTLAVVQQLEEQIRIESHGSVKLSGSHIRELQQIGREAEAARLSELIEEGVVSPQLQTVFALLHQPQSESLFLARLQYLWVRFKLNLLNRRIRQHRRGGLSEKYRSVTEMFDALQTIEKQLQQAAVAAIRKEQSAEHKLESLLVIQHYTRLLKHGGGSNPSEHHKEHSEADFLHQLRLVQLRSVQIRRDGIQELEECEQISTSTVHELLQAINYEEMLILENGEE</sequence>
<evidence type="ECO:0000256" key="4">
    <source>
        <dbReference type="ARBA" id="ARBA00022692"/>
    </source>
</evidence>
<dbReference type="GO" id="GO:0015385">
    <property type="term" value="F:sodium:proton antiporter activity"/>
    <property type="evidence" value="ECO:0007669"/>
    <property type="project" value="InterPro"/>
</dbReference>
<dbReference type="PANTHER" id="PTHR10110">
    <property type="entry name" value="SODIUM/HYDROGEN EXCHANGER"/>
    <property type="match status" value="1"/>
</dbReference>
<accession>A0A1C0ZY03</accession>
<keyword evidence="10" id="KW-0050">Antiport</keyword>
<keyword evidence="13" id="KW-1185">Reference proteome</keyword>
<dbReference type="Pfam" id="PF00999">
    <property type="entry name" value="Na_H_Exchanger"/>
    <property type="match status" value="1"/>
</dbReference>
<keyword evidence="8 10" id="KW-0472">Membrane</keyword>
<gene>
    <name evidence="12" type="ORF">A8709_21925</name>
</gene>
<feature type="domain" description="Cation/H+ exchanger transmembrane" evidence="11">
    <location>
        <begin position="11"/>
        <end position="412"/>
    </location>
</feature>
<evidence type="ECO:0000256" key="2">
    <source>
        <dbReference type="ARBA" id="ARBA00022448"/>
    </source>
</evidence>
<keyword evidence="9 10" id="KW-0739">Sodium transport</keyword>
<feature type="transmembrane region" description="Helical" evidence="10">
    <location>
        <begin position="85"/>
        <end position="108"/>
    </location>
</feature>
<organism evidence="12 13">
    <name type="scientific">Paenibacillus pectinilyticus</name>
    <dbReference type="NCBI Taxonomy" id="512399"/>
    <lineage>
        <taxon>Bacteria</taxon>
        <taxon>Bacillati</taxon>
        <taxon>Bacillota</taxon>
        <taxon>Bacilli</taxon>
        <taxon>Bacillales</taxon>
        <taxon>Paenibacillaceae</taxon>
        <taxon>Paenibacillus</taxon>
    </lineage>
</organism>
<feature type="transmembrane region" description="Helical" evidence="10">
    <location>
        <begin position="56"/>
        <end position="73"/>
    </location>
</feature>
<keyword evidence="3 10" id="KW-1003">Cell membrane</keyword>
<dbReference type="PANTHER" id="PTHR10110:SF86">
    <property type="entry name" value="SODIUM_HYDROGEN EXCHANGER 7"/>
    <property type="match status" value="1"/>
</dbReference>
<dbReference type="AlphaFoldDB" id="A0A1C0ZY03"/>
<evidence type="ECO:0000313" key="13">
    <source>
        <dbReference type="Proteomes" id="UP000093309"/>
    </source>
</evidence>
<keyword evidence="7 10" id="KW-0406">Ion transport</keyword>
<evidence type="ECO:0000256" key="6">
    <source>
        <dbReference type="ARBA" id="ARBA00023053"/>
    </source>
</evidence>
<dbReference type="InterPro" id="IPR006153">
    <property type="entry name" value="Cation/H_exchanger_TM"/>
</dbReference>
<keyword evidence="5 10" id="KW-1133">Transmembrane helix</keyword>
<protein>
    <submittedName>
        <fullName evidence="12">Na+/H+ antiporter</fullName>
    </submittedName>
</protein>